<dbReference type="PANTHER" id="PTHR12825:SF0">
    <property type="entry name" value="VESICLE TRANSPORT PROTEIN SEC20"/>
    <property type="match status" value="1"/>
</dbReference>
<accession>A0ABR1IWV8</accession>
<evidence type="ECO:0000313" key="14">
    <source>
        <dbReference type="Proteomes" id="UP001498398"/>
    </source>
</evidence>
<keyword evidence="3 11" id="KW-0812">Transmembrane</keyword>
<dbReference type="PANTHER" id="PTHR12825">
    <property type="entry name" value="BNIP1-RELATED"/>
    <property type="match status" value="1"/>
</dbReference>
<evidence type="ECO:0000256" key="11">
    <source>
        <dbReference type="SAM" id="Phobius"/>
    </source>
</evidence>
<keyword evidence="8 11" id="KW-0472">Membrane</keyword>
<sequence length="365" mass="40332">MPPLPPTFDEETSQLIASARRHERDIADFQIPRLRDCKGPLSLQQNLATELREDIDAFARQVESLDVLVDDQRGEKNRRELRRVTEELKDSLSQLRKDSRTALLTSKRAIDSMSASNKAELFKTAAMTEKQTLNEKVTEDALMKVNNDVTDALRRTVGLLQGELERSVLSIQTLEQSTASLRATSSTHDMLTNAMGTSKELITALEKTDWMDRMLIIAALVFFFLVVLFILKQRLVDRGLRIAFWWTRFIPDFSGDAGLLKEIEKTVVATASGVSTVSSAVSALSSSISSTISIALDSEKASSTLTSLADPVETSISEILSSIVAESESESENLASEFESPTGLELPEMTGVDTESVETVEHEEL</sequence>
<dbReference type="InterPro" id="IPR005606">
    <property type="entry name" value="Sec20"/>
</dbReference>
<keyword evidence="6 11" id="KW-1133">Transmembrane helix</keyword>
<dbReference type="Proteomes" id="UP001498398">
    <property type="component" value="Unassembled WGS sequence"/>
</dbReference>
<dbReference type="Pfam" id="PF03908">
    <property type="entry name" value="Sec20"/>
    <property type="match status" value="1"/>
</dbReference>
<reference evidence="13 14" key="1">
    <citation type="submission" date="2024-01" db="EMBL/GenBank/DDBJ databases">
        <title>A draft genome for the cacao thread blight pathogen Marasmiellus scandens.</title>
        <authorList>
            <person name="Baruah I.K."/>
            <person name="Leung J."/>
            <person name="Bukari Y."/>
            <person name="Amoako-Attah I."/>
            <person name="Meinhardt L.W."/>
            <person name="Bailey B.A."/>
            <person name="Cohen S.P."/>
        </authorList>
    </citation>
    <scope>NUCLEOTIDE SEQUENCE [LARGE SCALE GENOMIC DNA]</scope>
    <source>
        <strain evidence="13 14">GH-19</strain>
    </source>
</reference>
<dbReference type="InterPro" id="IPR056173">
    <property type="entry name" value="Sec20_C"/>
</dbReference>
<evidence type="ECO:0000256" key="2">
    <source>
        <dbReference type="ARBA" id="ARBA00022448"/>
    </source>
</evidence>
<evidence type="ECO:0000256" key="7">
    <source>
        <dbReference type="ARBA" id="ARBA00023054"/>
    </source>
</evidence>
<feature type="transmembrane region" description="Helical" evidence="11">
    <location>
        <begin position="214"/>
        <end position="231"/>
    </location>
</feature>
<evidence type="ECO:0000256" key="1">
    <source>
        <dbReference type="ARBA" id="ARBA00004163"/>
    </source>
</evidence>
<dbReference type="EMBL" id="JBANRG010000065">
    <property type="protein sequence ID" value="KAK7441005.1"/>
    <property type="molecule type" value="Genomic_DNA"/>
</dbReference>
<evidence type="ECO:0000256" key="10">
    <source>
        <dbReference type="SAM" id="MobiDB-lite"/>
    </source>
</evidence>
<comment type="similarity">
    <text evidence="9">Belongs to the SEC20 family.</text>
</comment>
<evidence type="ECO:0000256" key="4">
    <source>
        <dbReference type="ARBA" id="ARBA00022824"/>
    </source>
</evidence>
<comment type="caution">
    <text evidence="13">The sequence shown here is derived from an EMBL/GenBank/DDBJ whole genome shotgun (WGS) entry which is preliminary data.</text>
</comment>
<evidence type="ECO:0000259" key="12">
    <source>
        <dbReference type="Pfam" id="PF03908"/>
    </source>
</evidence>
<feature type="region of interest" description="Disordered" evidence="10">
    <location>
        <begin position="327"/>
        <end position="365"/>
    </location>
</feature>
<protein>
    <submittedName>
        <fullName evidence="13">Protein transport protein sec20</fullName>
    </submittedName>
</protein>
<keyword evidence="4" id="KW-0256">Endoplasmic reticulum</keyword>
<proteinExistence type="inferred from homology"/>
<keyword evidence="7" id="KW-0175">Coiled coil</keyword>
<organism evidence="13 14">
    <name type="scientific">Marasmiellus scandens</name>
    <dbReference type="NCBI Taxonomy" id="2682957"/>
    <lineage>
        <taxon>Eukaryota</taxon>
        <taxon>Fungi</taxon>
        <taxon>Dikarya</taxon>
        <taxon>Basidiomycota</taxon>
        <taxon>Agaricomycotina</taxon>
        <taxon>Agaricomycetes</taxon>
        <taxon>Agaricomycetidae</taxon>
        <taxon>Agaricales</taxon>
        <taxon>Marasmiineae</taxon>
        <taxon>Omphalotaceae</taxon>
        <taxon>Marasmiellus</taxon>
    </lineage>
</organism>
<evidence type="ECO:0000256" key="3">
    <source>
        <dbReference type="ARBA" id="ARBA00022692"/>
    </source>
</evidence>
<evidence type="ECO:0000256" key="5">
    <source>
        <dbReference type="ARBA" id="ARBA00022892"/>
    </source>
</evidence>
<feature type="domain" description="Sec20 C-terminal" evidence="12">
    <location>
        <begin position="146"/>
        <end position="235"/>
    </location>
</feature>
<evidence type="ECO:0000256" key="9">
    <source>
        <dbReference type="ARBA" id="ARBA00037934"/>
    </source>
</evidence>
<feature type="compositionally biased region" description="Low complexity" evidence="10">
    <location>
        <begin position="327"/>
        <end position="340"/>
    </location>
</feature>
<keyword evidence="5" id="KW-0931">ER-Golgi transport</keyword>
<gene>
    <name evidence="13" type="primary">SEC20</name>
    <name evidence="13" type="ORF">VKT23_016786</name>
</gene>
<keyword evidence="14" id="KW-1185">Reference proteome</keyword>
<evidence type="ECO:0000313" key="13">
    <source>
        <dbReference type="EMBL" id="KAK7441005.1"/>
    </source>
</evidence>
<evidence type="ECO:0000256" key="6">
    <source>
        <dbReference type="ARBA" id="ARBA00022989"/>
    </source>
</evidence>
<evidence type="ECO:0000256" key="8">
    <source>
        <dbReference type="ARBA" id="ARBA00023136"/>
    </source>
</evidence>
<comment type="subcellular location">
    <subcellularLocation>
        <location evidence="1">Endoplasmic reticulum membrane</location>
        <topology evidence="1">Single-pass type IV membrane protein</topology>
    </subcellularLocation>
</comment>
<keyword evidence="2" id="KW-0813">Transport</keyword>
<name>A0ABR1IWV8_9AGAR</name>